<name>A0ABS4Q4N2_9PSEU</name>
<dbReference type="InterPro" id="IPR025447">
    <property type="entry name" value="DUF4192"/>
</dbReference>
<sequence>MATSTKPAAQNDIRLSLGEDPGELIAAIAPLLGFRPADSAVLIVHKRDKGGEAGMIEQMVRCDLPPPEFALLAAGRFGPLVRGHAGATVVVIGGGTELASPEFVEALRATFAAAGAEEVHCLWTQEMRTGAPWRCYRDVDCRGVLPDLEGGRVAAVAARAGLVTYSSREASAARLNAADPAAVERRSRLFDEAADKAGPESSALSVEQGFTVVREAIRRTHRGDLKLSDEDVLQLVFALHHTEVRDACLALAVPPRSNTAEAAERLWLTLVRECPPPERAQFGTLLAFSVYLRGDGTFAGMAIDNALSADPGYLMAGLLSRAIDAMLPPERLADLGRADPALDLDLPDDPKEPRMS</sequence>
<dbReference type="RefSeq" id="WP_209668905.1">
    <property type="nucleotide sequence ID" value="NZ_JAGGMS010000001.1"/>
</dbReference>
<gene>
    <name evidence="1" type="ORF">JOM49_007595</name>
</gene>
<proteinExistence type="predicted"/>
<dbReference type="Proteomes" id="UP000741013">
    <property type="component" value="Unassembled WGS sequence"/>
</dbReference>
<reference evidence="1 2" key="1">
    <citation type="submission" date="2021-03" db="EMBL/GenBank/DDBJ databases">
        <title>Sequencing the genomes of 1000 actinobacteria strains.</title>
        <authorList>
            <person name="Klenk H.-P."/>
        </authorList>
    </citation>
    <scope>NUCLEOTIDE SEQUENCE [LARGE SCALE GENOMIC DNA]</scope>
    <source>
        <strain evidence="1 2">DSM 45510</strain>
    </source>
</reference>
<comment type="caution">
    <text evidence="1">The sequence shown here is derived from an EMBL/GenBank/DDBJ whole genome shotgun (WGS) entry which is preliminary data.</text>
</comment>
<evidence type="ECO:0000313" key="1">
    <source>
        <dbReference type="EMBL" id="MBP2186069.1"/>
    </source>
</evidence>
<keyword evidence="2" id="KW-1185">Reference proteome</keyword>
<evidence type="ECO:0008006" key="3">
    <source>
        <dbReference type="Google" id="ProtNLM"/>
    </source>
</evidence>
<dbReference type="Pfam" id="PF13830">
    <property type="entry name" value="DUF4192"/>
    <property type="match status" value="1"/>
</dbReference>
<organism evidence="1 2">
    <name type="scientific">Amycolatopsis magusensis</name>
    <dbReference type="NCBI Taxonomy" id="882444"/>
    <lineage>
        <taxon>Bacteria</taxon>
        <taxon>Bacillati</taxon>
        <taxon>Actinomycetota</taxon>
        <taxon>Actinomycetes</taxon>
        <taxon>Pseudonocardiales</taxon>
        <taxon>Pseudonocardiaceae</taxon>
        <taxon>Amycolatopsis</taxon>
    </lineage>
</organism>
<protein>
    <recommendedName>
        <fullName evidence="3">DUF4192 domain-containing protein</fullName>
    </recommendedName>
</protein>
<accession>A0ABS4Q4N2</accession>
<dbReference type="EMBL" id="JAGGMS010000001">
    <property type="protein sequence ID" value="MBP2186069.1"/>
    <property type="molecule type" value="Genomic_DNA"/>
</dbReference>
<evidence type="ECO:0000313" key="2">
    <source>
        <dbReference type="Proteomes" id="UP000741013"/>
    </source>
</evidence>